<name>A0A6J6YS36_9ZZZZ</name>
<dbReference type="AlphaFoldDB" id="A0A6J6YS36"/>
<dbReference type="EMBL" id="CAFAAI010000257">
    <property type="protein sequence ID" value="CAB4808077.1"/>
    <property type="molecule type" value="Genomic_DNA"/>
</dbReference>
<accession>A0A6J6YS36</accession>
<organism evidence="1">
    <name type="scientific">freshwater metagenome</name>
    <dbReference type="NCBI Taxonomy" id="449393"/>
    <lineage>
        <taxon>unclassified sequences</taxon>
        <taxon>metagenomes</taxon>
        <taxon>ecological metagenomes</taxon>
    </lineage>
</organism>
<evidence type="ECO:0000313" key="1">
    <source>
        <dbReference type="EMBL" id="CAB4808077.1"/>
    </source>
</evidence>
<reference evidence="1" key="1">
    <citation type="submission" date="2020-05" db="EMBL/GenBank/DDBJ databases">
        <authorList>
            <person name="Chiriac C."/>
            <person name="Salcher M."/>
            <person name="Ghai R."/>
            <person name="Kavagutti S V."/>
        </authorList>
    </citation>
    <scope>NUCLEOTIDE SEQUENCE</scope>
</reference>
<sequence length="102" mass="10426">MGGVIAEHEIESADDVAVVRTAVALKHLHGNQRHILGDAVHRAAEGGGDVGAVSVAVFDVGRLRCRCAGYTGEVDECAAHDAGIELGVRGVDARVNDIGGDA</sequence>
<gene>
    <name evidence="1" type="ORF">UFOPK2992_01392</name>
</gene>
<protein>
    <submittedName>
        <fullName evidence="1">Unannotated protein</fullName>
    </submittedName>
</protein>
<proteinExistence type="predicted"/>